<feature type="chain" id="PRO_5020742850" evidence="1">
    <location>
        <begin position="27"/>
        <end position="1120"/>
    </location>
</feature>
<dbReference type="GO" id="GO:0016020">
    <property type="term" value="C:membrane"/>
    <property type="evidence" value="ECO:0007669"/>
    <property type="project" value="InterPro"/>
</dbReference>
<name>A0A4U1FX60_9SPHI</name>
<protein>
    <submittedName>
        <fullName evidence="3">T9SS type B sorting domain-containing protein</fullName>
    </submittedName>
</protein>
<dbReference type="Gene3D" id="2.60.40.10">
    <property type="entry name" value="Immunoglobulins"/>
    <property type="match status" value="2"/>
</dbReference>
<evidence type="ECO:0000259" key="2">
    <source>
        <dbReference type="PROSITE" id="PS50268"/>
    </source>
</evidence>
<dbReference type="InterPro" id="IPR015919">
    <property type="entry name" value="Cadherin-like_sf"/>
</dbReference>
<dbReference type="AlphaFoldDB" id="A0A4U1FX60"/>
<dbReference type="InterPro" id="IPR041286">
    <property type="entry name" value="MBG_2"/>
</dbReference>
<dbReference type="Gene3D" id="2.60.40.60">
    <property type="entry name" value="Cadherins"/>
    <property type="match status" value="1"/>
</dbReference>
<dbReference type="GO" id="GO:0005509">
    <property type="term" value="F:calcium ion binding"/>
    <property type="evidence" value="ECO:0007669"/>
    <property type="project" value="InterPro"/>
</dbReference>
<sequence length="1120" mass="111683">MNYSALKMSYVFMLFVFTMFCQQSFALSTGHTIFCPITVVNPVITTATASTPFSQTFTSTGATGTLTYATTSDLPLGLTLSPTGVLSGTPMVVGTFPLIVTATDVTNCIGTSVVYNLVINFPVLTGNTVPNQVICNTGSTTPVVFSGYPLGTIVNWTNNSPSIGLAASGTGNISAFTATNVTRTPVVATVTVTPSITYVGSSSSQTFSYTGAVQSWIVPPGVTSVIVETYGAQGAAGINGGGSSTGGTGGKGGYVKGTLTVTPGQVLNVYVGGAGATSTGGYNGGGGSFNAGGGGGASDVRVGGVNLANRVIVAGGGGGGGNGGNYASVAPLIMLGGNGGSGNGGNGTNGANSGAGGGGQGASGSVGGATGYGCGGLFGAVSGVGTTGAGGVGGKGPTFTQGAIGSGAGGGGGGGFVGGGGGGGAGVGTVTCQYNDNGAGGGGAGGTSYIGGVSGATVTNDVQSGNGLVTFTYQANDTNSGTPTTFNITVNPTPEFTTTTLAQATLGVAYSETLVATGGSGTFNYAVTGGALPTGITLSTTGVLSGTTSDPALAYSFTVTATENGCNLSVSKTYTLTLNKGNQVITFNALPAKTYGDVDFAAGATIDIPNTISYTSSNTAVATIVSGNMIHIVGAGATIITASQAGNASYNAAASKTINLSINKKALTITGVDKSRPQGAANPALTAGYVGFITGEDNSNLLTQAALSTTATTASVPGPYPILVSGATSNNYEITFRNGTLTVTPATPTSVTLLAAKLFENRPIGTMAGTLSSTSDDPAATFTYTLVSGTGSTDNASFSISGNQILSAQSFDFETKKIYNVRLRTTTQYGLFLEQTFTISIDDVNEAPTLATIAGQEICTTTMTQNIALSGISAGPETGQTTTLTVVSNNAALFDDLSVSGSGTTGSLVYKLKSGASGVATITVTVKDNGGTGNSGTDSFSRTFNVMIYALPTPSISSDKGIEVSKGEIVKLTATGGTTYSWASANGITSERNAATLTIRPSVTTTYTVTATNANGCTESFSFTIKVLSDFAKLNVTNILTPNGDGFNDKWLIYNIDLYPDNEVKVYDRAGRLVYSKRGYDNSWDGSYNGSQLAESTYYYVIDFGSGFGKLKGFITLVRD</sequence>
<evidence type="ECO:0000313" key="3">
    <source>
        <dbReference type="EMBL" id="TKC55567.1"/>
    </source>
</evidence>
<dbReference type="Proteomes" id="UP000309594">
    <property type="component" value="Unassembled WGS sequence"/>
</dbReference>
<dbReference type="PROSITE" id="PS50268">
    <property type="entry name" value="CADHERIN_2"/>
    <property type="match status" value="1"/>
</dbReference>
<dbReference type="Gene3D" id="3.30.160.710">
    <property type="match status" value="1"/>
</dbReference>
<dbReference type="Pfam" id="PF05345">
    <property type="entry name" value="He_PIG"/>
    <property type="match status" value="2"/>
</dbReference>
<feature type="signal peptide" evidence="1">
    <location>
        <begin position="1"/>
        <end position="26"/>
    </location>
</feature>
<dbReference type="EMBL" id="SWDX01000016">
    <property type="protein sequence ID" value="TKC55567.1"/>
    <property type="molecule type" value="Genomic_DNA"/>
</dbReference>
<dbReference type="InterPro" id="IPR026341">
    <property type="entry name" value="T9SS_type_B"/>
</dbReference>
<dbReference type="InterPro" id="IPR002126">
    <property type="entry name" value="Cadherin-like_dom"/>
</dbReference>
<dbReference type="SUPFAM" id="SSF49313">
    <property type="entry name" value="Cadherin-like"/>
    <property type="match status" value="2"/>
</dbReference>
<reference evidence="3 4" key="1">
    <citation type="submission" date="2019-04" db="EMBL/GenBank/DDBJ databases">
        <title>Pedobacter sp. RP-1-16 sp. nov., isolated from Arctic soil.</title>
        <authorList>
            <person name="Dahal R.H."/>
            <person name="Kim D.-U."/>
        </authorList>
    </citation>
    <scope>NUCLEOTIDE SEQUENCE [LARGE SCALE GENOMIC DNA]</scope>
    <source>
        <strain evidence="3 4">RP-1-16</strain>
    </source>
</reference>
<dbReference type="Pfam" id="PF18676">
    <property type="entry name" value="MBG_2"/>
    <property type="match status" value="1"/>
</dbReference>
<dbReference type="Pfam" id="PF13585">
    <property type="entry name" value="CHU_C"/>
    <property type="match status" value="1"/>
</dbReference>
<gene>
    <name evidence="3" type="ORF">FBD94_24735</name>
</gene>
<dbReference type="InterPro" id="IPR013783">
    <property type="entry name" value="Ig-like_fold"/>
</dbReference>
<dbReference type="GO" id="GO:0007156">
    <property type="term" value="P:homophilic cell adhesion via plasma membrane adhesion molecules"/>
    <property type="evidence" value="ECO:0007669"/>
    <property type="project" value="InterPro"/>
</dbReference>
<dbReference type="SMART" id="SM00112">
    <property type="entry name" value="CA"/>
    <property type="match status" value="1"/>
</dbReference>
<keyword evidence="1" id="KW-0732">Signal</keyword>
<dbReference type="NCBIfam" id="TIGR04131">
    <property type="entry name" value="Bac_Flav_CTERM"/>
    <property type="match status" value="1"/>
</dbReference>
<organism evidence="3 4">
    <name type="scientific">Pedobacter hiemivivus</name>
    <dbReference type="NCBI Taxonomy" id="2530454"/>
    <lineage>
        <taxon>Bacteria</taxon>
        <taxon>Pseudomonadati</taxon>
        <taxon>Bacteroidota</taxon>
        <taxon>Sphingobacteriia</taxon>
        <taxon>Sphingobacteriales</taxon>
        <taxon>Sphingobacteriaceae</taxon>
        <taxon>Pedobacter</taxon>
    </lineage>
</organism>
<feature type="domain" description="Cadherin" evidence="2">
    <location>
        <begin position="750"/>
        <end position="850"/>
    </location>
</feature>
<proteinExistence type="predicted"/>
<evidence type="ECO:0000313" key="4">
    <source>
        <dbReference type="Proteomes" id="UP000309594"/>
    </source>
</evidence>
<comment type="caution">
    <text evidence="3">The sequence shown here is derived from an EMBL/GenBank/DDBJ whole genome shotgun (WGS) entry which is preliminary data.</text>
</comment>
<dbReference type="RefSeq" id="WP_136882205.1">
    <property type="nucleotide sequence ID" value="NZ_SWDX01000016.1"/>
</dbReference>
<evidence type="ECO:0000256" key="1">
    <source>
        <dbReference type="SAM" id="SignalP"/>
    </source>
</evidence>
<accession>A0A4U1FX60</accession>